<dbReference type="Gramene" id="OGLUM03G10580.1">
    <property type="protein sequence ID" value="OGLUM03G10580.1"/>
    <property type="gene ID" value="OGLUM03G10580"/>
</dbReference>
<organism evidence="2">
    <name type="scientific">Oryza glumipatula</name>
    <dbReference type="NCBI Taxonomy" id="40148"/>
    <lineage>
        <taxon>Eukaryota</taxon>
        <taxon>Viridiplantae</taxon>
        <taxon>Streptophyta</taxon>
        <taxon>Embryophyta</taxon>
        <taxon>Tracheophyta</taxon>
        <taxon>Spermatophyta</taxon>
        <taxon>Magnoliopsida</taxon>
        <taxon>Liliopsida</taxon>
        <taxon>Poales</taxon>
        <taxon>Poaceae</taxon>
        <taxon>BOP clade</taxon>
        <taxon>Oryzoideae</taxon>
        <taxon>Oryzeae</taxon>
        <taxon>Oryzinae</taxon>
        <taxon>Oryza</taxon>
    </lineage>
</organism>
<accession>A0A0D9Z4Q3</accession>
<feature type="region of interest" description="Disordered" evidence="1">
    <location>
        <begin position="1"/>
        <end position="87"/>
    </location>
</feature>
<protein>
    <recommendedName>
        <fullName evidence="4">HVA22-like protein</fullName>
    </recommendedName>
</protein>
<reference evidence="2" key="1">
    <citation type="submission" date="2015-04" db="UniProtKB">
        <authorList>
            <consortium name="EnsemblPlants"/>
        </authorList>
    </citation>
    <scope>IDENTIFICATION</scope>
</reference>
<feature type="compositionally biased region" description="Low complexity" evidence="1">
    <location>
        <begin position="340"/>
        <end position="350"/>
    </location>
</feature>
<dbReference type="Proteomes" id="UP000026961">
    <property type="component" value="Chromosome 3"/>
</dbReference>
<feature type="compositionally biased region" description="Polar residues" evidence="1">
    <location>
        <begin position="1"/>
        <end position="10"/>
    </location>
</feature>
<feature type="compositionally biased region" description="Low complexity" evidence="1">
    <location>
        <begin position="263"/>
        <end position="317"/>
    </location>
</feature>
<feature type="compositionally biased region" description="Basic and acidic residues" evidence="1">
    <location>
        <begin position="11"/>
        <end position="23"/>
    </location>
</feature>
<dbReference type="EnsemblPlants" id="OGLUM03G10580.1">
    <property type="protein sequence ID" value="OGLUM03G10580.1"/>
    <property type="gene ID" value="OGLUM03G10580"/>
</dbReference>
<dbReference type="AlphaFoldDB" id="A0A0D9Z4Q3"/>
<dbReference type="PANTHER" id="PTHR12300">
    <property type="entry name" value="HVA22-LIKE PROTEINS"/>
    <property type="match status" value="1"/>
</dbReference>
<reference evidence="2" key="2">
    <citation type="submission" date="2018-05" db="EMBL/GenBank/DDBJ databases">
        <title>OgluRS3 (Oryza glumaepatula Reference Sequence Version 3).</title>
        <authorList>
            <person name="Zhang J."/>
            <person name="Kudrna D."/>
            <person name="Lee S."/>
            <person name="Talag J."/>
            <person name="Welchert J."/>
            <person name="Wing R.A."/>
        </authorList>
    </citation>
    <scope>NUCLEOTIDE SEQUENCE [LARGE SCALE GENOMIC DNA]</scope>
</reference>
<feature type="compositionally biased region" description="Basic and acidic residues" evidence="1">
    <location>
        <begin position="71"/>
        <end position="80"/>
    </location>
</feature>
<dbReference type="InterPro" id="IPR004345">
    <property type="entry name" value="TB2_DP1_HVA22"/>
</dbReference>
<dbReference type="Pfam" id="PF03134">
    <property type="entry name" value="TB2_DP1_HVA22"/>
    <property type="match status" value="1"/>
</dbReference>
<proteinExistence type="predicted"/>
<evidence type="ECO:0008006" key="4">
    <source>
        <dbReference type="Google" id="ProtNLM"/>
    </source>
</evidence>
<dbReference type="PANTHER" id="PTHR12300:SF98">
    <property type="entry name" value="HVA22-LIKE PROTEIN"/>
    <property type="match status" value="1"/>
</dbReference>
<feature type="compositionally biased region" description="Acidic residues" evidence="1">
    <location>
        <begin position="361"/>
        <end position="374"/>
    </location>
</feature>
<keyword evidence="3" id="KW-1185">Reference proteome</keyword>
<evidence type="ECO:0000313" key="3">
    <source>
        <dbReference type="Proteomes" id="UP000026961"/>
    </source>
</evidence>
<dbReference type="HOGENOM" id="CLU_028431_5_0_1"/>
<feature type="region of interest" description="Disordered" evidence="1">
    <location>
        <begin position="263"/>
        <end position="388"/>
    </location>
</feature>
<evidence type="ECO:0000313" key="2">
    <source>
        <dbReference type="EnsemblPlants" id="OGLUM03G10580.1"/>
    </source>
</evidence>
<name>A0A0D9Z4Q3_9ORYZ</name>
<sequence>MMIHRQSLQHNHTEGEEKPKPDDDSTVASGGKEGVRLVGARADGGRARLFSGSLSSPPPHLGKTTTALPLSRDRGGRDSVEGEGTGEGGELLTISLRPLRFAAPRRIHLQKRTSEKMIGGFLSRVLLLAFGYAYPAYECYKTVELNKPEIEQLIFWCQYWILVALMTVMERFGDFTISWLPFYSEAKLMFFIYLWYPKTKGTTYIYGTFFRPYISQHENEIDRNLLELRARATDVVVLYFQKAATVGQNTFFDVLKYVASQSPSQRSRQQPSQEPQQPKQQQAPVQQQPTQKQAPTVLRRSASIAARQAAMAQQSQDAKTKNEAAPASLQVPTPATKADVPASEPSAPVPEAEEADKMAIDEADDAVEGTEEGDPVPGETVEERPMEETIRVTRAKLRRRTASEDPAGN</sequence>
<evidence type="ECO:0000256" key="1">
    <source>
        <dbReference type="SAM" id="MobiDB-lite"/>
    </source>
</evidence>